<accession>A0AAF0JLZ3</accession>
<dbReference type="RefSeq" id="WP_278100093.1">
    <property type="nucleotide sequence ID" value="NZ_CP091092.1"/>
</dbReference>
<evidence type="ECO:0008006" key="3">
    <source>
        <dbReference type="Google" id="ProtNLM"/>
    </source>
</evidence>
<dbReference type="KEGG" id="manq:L1994_02370"/>
<dbReference type="EMBL" id="CP091092">
    <property type="protein sequence ID" value="WFN37254.1"/>
    <property type="molecule type" value="Genomic_DNA"/>
</dbReference>
<sequence length="49" mass="5742">MEEFVKGDVLVFPFPFSDLSDAKKRPVLLIAVLKRRRHHPVPDNKQKQN</sequence>
<organism evidence="1 2">
    <name type="scientific">Methanomicrobium antiquum</name>
    <dbReference type="NCBI Taxonomy" id="487686"/>
    <lineage>
        <taxon>Archaea</taxon>
        <taxon>Methanobacteriati</taxon>
        <taxon>Methanobacteriota</taxon>
        <taxon>Stenosarchaea group</taxon>
        <taxon>Methanomicrobia</taxon>
        <taxon>Methanomicrobiales</taxon>
        <taxon>Methanomicrobiaceae</taxon>
        <taxon>Methanomicrobium</taxon>
    </lineage>
</organism>
<name>A0AAF0JLZ3_9EURY</name>
<dbReference type="GeneID" id="79949203"/>
<dbReference type="AlphaFoldDB" id="A0AAF0JLZ3"/>
<keyword evidence="2" id="KW-1185">Reference proteome</keyword>
<evidence type="ECO:0000313" key="1">
    <source>
        <dbReference type="EMBL" id="WFN37254.1"/>
    </source>
</evidence>
<protein>
    <recommendedName>
        <fullName evidence="3">Type II toxin-antitoxin system PemK/MazF family toxin</fullName>
    </recommendedName>
</protein>
<evidence type="ECO:0000313" key="2">
    <source>
        <dbReference type="Proteomes" id="UP001218895"/>
    </source>
</evidence>
<dbReference type="Proteomes" id="UP001218895">
    <property type="component" value="Chromosome"/>
</dbReference>
<reference evidence="1" key="1">
    <citation type="submission" date="2022-01" db="EMBL/GenBank/DDBJ databases">
        <title>Complete genome of Methanomicrobium antiquum DSM 21220.</title>
        <authorList>
            <person name="Chen S.-C."/>
            <person name="You Y.-T."/>
            <person name="Zhou Y.-Z."/>
            <person name="Lai M.-C."/>
        </authorList>
    </citation>
    <scope>NUCLEOTIDE SEQUENCE</scope>
    <source>
        <strain evidence="1">DSM 21220</strain>
    </source>
</reference>
<gene>
    <name evidence="1" type="ORF">L1994_02370</name>
</gene>
<proteinExistence type="predicted"/>